<dbReference type="EMBL" id="CP036290">
    <property type="protein sequence ID" value="QDU84906.1"/>
    <property type="molecule type" value="Genomic_DNA"/>
</dbReference>
<organism evidence="1 2">
    <name type="scientific">Rohdeia mirabilis</name>
    <dbReference type="NCBI Taxonomy" id="2528008"/>
    <lineage>
        <taxon>Bacteria</taxon>
        <taxon>Pseudomonadati</taxon>
        <taxon>Planctomycetota</taxon>
        <taxon>Planctomycetia</taxon>
        <taxon>Planctomycetia incertae sedis</taxon>
        <taxon>Rohdeia</taxon>
    </lineage>
</organism>
<keyword evidence="2" id="KW-1185">Reference proteome</keyword>
<dbReference type="GO" id="GO:0003887">
    <property type="term" value="F:DNA-directed DNA polymerase activity"/>
    <property type="evidence" value="ECO:0007669"/>
    <property type="project" value="UniProtKB-EC"/>
</dbReference>
<dbReference type="GO" id="GO:0006261">
    <property type="term" value="P:DNA-templated DNA replication"/>
    <property type="evidence" value="ECO:0007669"/>
    <property type="project" value="TreeGrafter"/>
</dbReference>
<name>A0A518D0B7_9BACT</name>
<dbReference type="InterPro" id="IPR050238">
    <property type="entry name" value="DNA_Rep/Repair_Clamp_Loader"/>
</dbReference>
<protein>
    <submittedName>
        <fullName evidence="1">DNA polymerase III subunit tau</fullName>
        <ecNumber evidence="1">2.7.7.7</ecNumber>
    </submittedName>
</protein>
<proteinExistence type="predicted"/>
<dbReference type="EC" id="2.7.7.7" evidence="1"/>
<dbReference type="OrthoDB" id="9810148at2"/>
<dbReference type="PANTHER" id="PTHR11669">
    <property type="entry name" value="REPLICATION FACTOR C / DNA POLYMERASE III GAMMA-TAU SUBUNIT"/>
    <property type="match status" value="1"/>
</dbReference>
<dbReference type="InterPro" id="IPR027417">
    <property type="entry name" value="P-loop_NTPase"/>
</dbReference>
<reference evidence="1 2" key="1">
    <citation type="submission" date="2019-02" db="EMBL/GenBank/DDBJ databases">
        <title>Deep-cultivation of Planctomycetes and their phenomic and genomic characterization uncovers novel biology.</title>
        <authorList>
            <person name="Wiegand S."/>
            <person name="Jogler M."/>
            <person name="Boedeker C."/>
            <person name="Pinto D."/>
            <person name="Vollmers J."/>
            <person name="Rivas-Marin E."/>
            <person name="Kohn T."/>
            <person name="Peeters S.H."/>
            <person name="Heuer A."/>
            <person name="Rast P."/>
            <person name="Oberbeckmann S."/>
            <person name="Bunk B."/>
            <person name="Jeske O."/>
            <person name="Meyerdierks A."/>
            <person name="Storesund J.E."/>
            <person name="Kallscheuer N."/>
            <person name="Luecker S."/>
            <person name="Lage O.M."/>
            <person name="Pohl T."/>
            <person name="Merkel B.J."/>
            <person name="Hornburger P."/>
            <person name="Mueller R.-W."/>
            <person name="Bruemmer F."/>
            <person name="Labrenz M."/>
            <person name="Spormann A.M."/>
            <person name="Op den Camp H."/>
            <person name="Overmann J."/>
            <person name="Amann R."/>
            <person name="Jetten M.S.M."/>
            <person name="Mascher T."/>
            <person name="Medema M.H."/>
            <person name="Devos D.P."/>
            <person name="Kaster A.-K."/>
            <person name="Ovreas L."/>
            <person name="Rohde M."/>
            <person name="Galperin M.Y."/>
            <person name="Jogler C."/>
        </authorList>
    </citation>
    <scope>NUCLEOTIDE SEQUENCE [LARGE SCALE GENOMIC DNA]</scope>
    <source>
        <strain evidence="1 2">Pla163</strain>
    </source>
</reference>
<keyword evidence="1" id="KW-0548">Nucleotidyltransferase</keyword>
<sequence length="374" mass="40427">MDIVEPIGHADVVRGLWRAAAAERLSHALCFCGPRGVGKFTAALWFTAGLLCHAGPPTGDGAAPCGTCPSCKKLASGGWQGNHPDLMRIDPVEYRDPKEKEPVVQLSIYWIRAAKDRKPEHPETTIEEFLSLRPVESERRVVLIREAERLSLEAQNALLKTLEEPNPGTTLVLETSRFEALLPTVRSRLVQVRLAGLDESAARTVFDTLARDGRLGSDVRGDALLAIGGNAPGLALEAIEQGLVPMRAELVAVLTGRSRPTPALETLWKIDAEFPGRTARMKSVERVRAASRLVGTLLVDLRRLRIGESNLQHKDLVEQLAPVAARATDGDLVAAVQAAADAVQDTERHLDPAGALERLVRALAAVGSRRPARA</sequence>
<dbReference type="Gene3D" id="3.40.50.300">
    <property type="entry name" value="P-loop containing nucleotide triphosphate hydrolases"/>
    <property type="match status" value="1"/>
</dbReference>
<dbReference type="RefSeq" id="WP_145187267.1">
    <property type="nucleotide sequence ID" value="NZ_CP036290.1"/>
</dbReference>
<dbReference type="Pfam" id="PF13177">
    <property type="entry name" value="DNA_pol3_delta2"/>
    <property type="match status" value="1"/>
</dbReference>
<accession>A0A518D0B7</accession>
<evidence type="ECO:0000313" key="2">
    <source>
        <dbReference type="Proteomes" id="UP000319342"/>
    </source>
</evidence>
<dbReference type="AlphaFoldDB" id="A0A518D0B7"/>
<dbReference type="PANTHER" id="PTHR11669:SF8">
    <property type="entry name" value="DNA POLYMERASE III SUBUNIT DELTA"/>
    <property type="match status" value="1"/>
</dbReference>
<dbReference type="SUPFAM" id="SSF52540">
    <property type="entry name" value="P-loop containing nucleoside triphosphate hydrolases"/>
    <property type="match status" value="1"/>
</dbReference>
<gene>
    <name evidence="1" type="primary">dnaX_1</name>
    <name evidence="1" type="ORF">Pla163_20250</name>
</gene>
<keyword evidence="1" id="KW-0808">Transferase</keyword>
<evidence type="ECO:0000313" key="1">
    <source>
        <dbReference type="EMBL" id="QDU84906.1"/>
    </source>
</evidence>
<dbReference type="Proteomes" id="UP000319342">
    <property type="component" value="Chromosome"/>
</dbReference>